<dbReference type="EMBL" id="VTPS01000001">
    <property type="protein sequence ID" value="TZE83335.1"/>
    <property type="molecule type" value="Genomic_DNA"/>
</dbReference>
<proteinExistence type="predicted"/>
<keyword evidence="6" id="KW-1185">Reference proteome</keyword>
<feature type="domain" description="CobQ/CobB/MinD/ParA nucleotide binding" evidence="4">
    <location>
        <begin position="23"/>
        <end position="241"/>
    </location>
</feature>
<dbReference type="PANTHER" id="PTHR43384">
    <property type="entry name" value="SEPTUM SITE-DETERMINING PROTEIN MIND HOMOLOG, CHLOROPLASTIC-RELATED"/>
    <property type="match status" value="1"/>
</dbReference>
<reference evidence="5 6" key="1">
    <citation type="submission" date="2019-08" db="EMBL/GenBank/DDBJ databases">
        <title>Calorimonas adulescens gen. nov., sp. nov., an anaerobic thermophilic bacterium from Sakhalin hot spring.</title>
        <authorList>
            <person name="Khomyakova M.A."/>
            <person name="Merkel A.Y."/>
            <person name="Novikov A."/>
            <person name="Bonch-Osmolovskaya E.A."/>
            <person name="Slobodkin A.I."/>
        </authorList>
    </citation>
    <scope>NUCLEOTIDE SEQUENCE [LARGE SCALE GENOMIC DNA]</scope>
    <source>
        <strain evidence="5 6">A05MB</strain>
    </source>
</reference>
<evidence type="ECO:0000313" key="5">
    <source>
        <dbReference type="EMBL" id="TZE83335.1"/>
    </source>
</evidence>
<name>A0A5D8QFG6_9THEO</name>
<evidence type="ECO:0000313" key="6">
    <source>
        <dbReference type="Proteomes" id="UP000322976"/>
    </source>
</evidence>
<evidence type="ECO:0000256" key="3">
    <source>
        <dbReference type="PIRSR" id="PIRSR003092-1"/>
    </source>
</evidence>
<feature type="binding site" evidence="3">
    <location>
        <begin position="29"/>
        <end position="36"/>
    </location>
    <ligand>
        <name>ATP</name>
        <dbReference type="ChEBI" id="CHEBI:30616"/>
    </ligand>
</feature>
<evidence type="ECO:0000259" key="4">
    <source>
        <dbReference type="Pfam" id="PF01656"/>
    </source>
</evidence>
<dbReference type="Proteomes" id="UP000322976">
    <property type="component" value="Unassembled WGS sequence"/>
</dbReference>
<gene>
    <name evidence="5" type="ORF">FWJ32_00155</name>
</gene>
<dbReference type="GO" id="GO:0016887">
    <property type="term" value="F:ATP hydrolysis activity"/>
    <property type="evidence" value="ECO:0007669"/>
    <property type="project" value="TreeGrafter"/>
</dbReference>
<sequence length="284" mass="31715">MDQAESLRRIVQGNNGIKKAKIVTVTSGKGGVGKTSFSVNLGICMSQAGYRVIVFDADIGLANVEIELGFVPKYTIEDIIDQRKNILDILTDGPENLKFVSGGNGVERLINLTTEQLQFVIQNLSLLEYYADYIIIDTGAGINNIVYGFSYISDIVILVITPEPTSLADGYSLLKYMKSDVFVSKKLFLTINKVKKNTNHNQIAENFINTVNEYLNMKVDYLGPISYDDNVTKSIYEQSPIILRYPHSNASRCIRDITEILLNQKSKKGYGFKSLFQLLRGRGV</sequence>
<dbReference type="RefSeq" id="WP_149543953.1">
    <property type="nucleotide sequence ID" value="NZ_VTPS01000001.1"/>
</dbReference>
<keyword evidence="2 3" id="KW-0067">ATP-binding</keyword>
<protein>
    <submittedName>
        <fullName evidence="5">MinD/ParA family protein</fullName>
    </submittedName>
</protein>
<dbReference type="InterPro" id="IPR002586">
    <property type="entry name" value="CobQ/CobB/MinD/ParA_Nub-bd_dom"/>
</dbReference>
<dbReference type="PANTHER" id="PTHR43384:SF4">
    <property type="entry name" value="CELLULOSE BIOSYNTHESIS PROTEIN BCSQ-RELATED"/>
    <property type="match status" value="1"/>
</dbReference>
<keyword evidence="1 3" id="KW-0547">Nucleotide-binding</keyword>
<dbReference type="Gene3D" id="3.40.50.300">
    <property type="entry name" value="P-loop containing nucleotide triphosphate hydrolases"/>
    <property type="match status" value="1"/>
</dbReference>
<comment type="caution">
    <text evidence="5">The sequence shown here is derived from an EMBL/GenBank/DDBJ whole genome shotgun (WGS) entry which is preliminary data.</text>
</comment>
<dbReference type="SUPFAM" id="SSF52540">
    <property type="entry name" value="P-loop containing nucleoside triphosphate hydrolases"/>
    <property type="match status" value="1"/>
</dbReference>
<accession>A0A5D8QFG6</accession>
<organism evidence="5 6">
    <name type="scientific">Calorimonas adulescens</name>
    <dbReference type="NCBI Taxonomy" id="2606906"/>
    <lineage>
        <taxon>Bacteria</taxon>
        <taxon>Bacillati</taxon>
        <taxon>Bacillota</taxon>
        <taxon>Clostridia</taxon>
        <taxon>Thermoanaerobacterales</taxon>
        <taxon>Thermoanaerobacteraceae</taxon>
        <taxon>Calorimonas</taxon>
    </lineage>
</organism>
<dbReference type="GO" id="GO:0051782">
    <property type="term" value="P:negative regulation of cell division"/>
    <property type="evidence" value="ECO:0007669"/>
    <property type="project" value="TreeGrafter"/>
</dbReference>
<evidence type="ECO:0000256" key="1">
    <source>
        <dbReference type="ARBA" id="ARBA00022741"/>
    </source>
</evidence>
<dbReference type="GO" id="GO:0009898">
    <property type="term" value="C:cytoplasmic side of plasma membrane"/>
    <property type="evidence" value="ECO:0007669"/>
    <property type="project" value="TreeGrafter"/>
</dbReference>
<dbReference type="InterPro" id="IPR025501">
    <property type="entry name" value="MinD_FleN"/>
</dbReference>
<dbReference type="InterPro" id="IPR027417">
    <property type="entry name" value="P-loop_NTPase"/>
</dbReference>
<dbReference type="Pfam" id="PF01656">
    <property type="entry name" value="CbiA"/>
    <property type="match status" value="1"/>
</dbReference>
<dbReference type="GO" id="GO:0005829">
    <property type="term" value="C:cytosol"/>
    <property type="evidence" value="ECO:0007669"/>
    <property type="project" value="TreeGrafter"/>
</dbReference>
<evidence type="ECO:0000256" key="2">
    <source>
        <dbReference type="ARBA" id="ARBA00022840"/>
    </source>
</evidence>
<dbReference type="InterPro" id="IPR050625">
    <property type="entry name" value="ParA/MinD_ATPase"/>
</dbReference>
<dbReference type="GO" id="GO:0005524">
    <property type="term" value="F:ATP binding"/>
    <property type="evidence" value="ECO:0007669"/>
    <property type="project" value="UniProtKB-KW"/>
</dbReference>
<dbReference type="AlphaFoldDB" id="A0A5D8QFG6"/>
<dbReference type="PIRSF" id="PIRSF003092">
    <property type="entry name" value="MinD"/>
    <property type="match status" value="1"/>
</dbReference>